<keyword evidence="2" id="KW-1185">Reference proteome</keyword>
<reference evidence="2" key="1">
    <citation type="submission" date="2016-10" db="EMBL/GenBank/DDBJ databases">
        <authorList>
            <person name="Varghese N."/>
            <person name="Submissions S."/>
        </authorList>
    </citation>
    <scope>NUCLEOTIDE SEQUENCE [LARGE SCALE GENOMIC DNA]</scope>
    <source>
        <strain evidence="2">CECT 8338</strain>
    </source>
</reference>
<dbReference type="STRING" id="1434072.SAMN05216210_1424"/>
<dbReference type="RefSeq" id="WP_231701703.1">
    <property type="nucleotide sequence ID" value="NZ_LT629787.1"/>
</dbReference>
<dbReference type="PANTHER" id="PTHR37526">
    <property type="entry name" value="PROTEIN TUSB"/>
    <property type="match status" value="1"/>
</dbReference>
<dbReference type="PANTHER" id="PTHR37526:SF1">
    <property type="entry name" value="PROTEIN TUSB"/>
    <property type="match status" value="1"/>
</dbReference>
<evidence type="ECO:0000313" key="1">
    <source>
        <dbReference type="EMBL" id="SDU04527.1"/>
    </source>
</evidence>
<dbReference type="GO" id="GO:0002143">
    <property type="term" value="P:tRNA wobble position uridine thiolation"/>
    <property type="evidence" value="ECO:0007669"/>
    <property type="project" value="InterPro"/>
</dbReference>
<dbReference type="AlphaFoldDB" id="A0A1H2FB04"/>
<protein>
    <submittedName>
        <fullName evidence="1">Sulfur relay protein TusB/DsrH</fullName>
    </submittedName>
</protein>
<dbReference type="PROSITE" id="PS51257">
    <property type="entry name" value="PROKAR_LIPOPROTEIN"/>
    <property type="match status" value="1"/>
</dbReference>
<dbReference type="InterPro" id="IPR007215">
    <property type="entry name" value="Sulphur_relay_TusB/DsrH"/>
</dbReference>
<dbReference type="NCBIfam" id="TIGR03011">
    <property type="entry name" value="sulf_tusB_dsrH"/>
    <property type="match status" value="1"/>
</dbReference>
<dbReference type="SUPFAM" id="SSF75169">
    <property type="entry name" value="DsrEFH-like"/>
    <property type="match status" value="1"/>
</dbReference>
<name>A0A1H2FB04_9GAMM</name>
<dbReference type="InterPro" id="IPR027396">
    <property type="entry name" value="DsrEFH-like"/>
</dbReference>
<dbReference type="EMBL" id="LT629787">
    <property type="protein sequence ID" value="SDU04527.1"/>
    <property type="molecule type" value="Genomic_DNA"/>
</dbReference>
<proteinExistence type="predicted"/>
<dbReference type="GO" id="GO:1990228">
    <property type="term" value="C:sulfurtransferase complex"/>
    <property type="evidence" value="ECO:0007669"/>
    <property type="project" value="TreeGrafter"/>
</dbReference>
<dbReference type="Gene3D" id="3.40.1260.10">
    <property type="entry name" value="DsrEFH-like"/>
    <property type="match status" value="1"/>
</dbReference>
<dbReference type="Pfam" id="PF04077">
    <property type="entry name" value="DsrH"/>
    <property type="match status" value="1"/>
</dbReference>
<sequence length="100" mass="11016">MILHILRHSPVNHPSFASCLRSLGSRQGVLLIEDAVYALLPGTAFNQSLRLLPTSVSIHVLESDLVARGIALDDLPDRVGQVNYLDMVTLCTQHDKVVSW</sequence>
<evidence type="ECO:0000313" key="2">
    <source>
        <dbReference type="Proteomes" id="UP000243924"/>
    </source>
</evidence>
<dbReference type="Proteomes" id="UP000243924">
    <property type="component" value="Chromosome I"/>
</dbReference>
<accession>A0A1H2FB04</accession>
<gene>
    <name evidence="1" type="ORF">SAMN05216210_1424</name>
</gene>
<organism evidence="1 2">
    <name type="scientific">Halopseudomonas salegens</name>
    <dbReference type="NCBI Taxonomy" id="1434072"/>
    <lineage>
        <taxon>Bacteria</taxon>
        <taxon>Pseudomonadati</taxon>
        <taxon>Pseudomonadota</taxon>
        <taxon>Gammaproteobacteria</taxon>
        <taxon>Pseudomonadales</taxon>
        <taxon>Pseudomonadaceae</taxon>
        <taxon>Halopseudomonas</taxon>
    </lineage>
</organism>